<dbReference type="GO" id="GO:0016020">
    <property type="term" value="C:membrane"/>
    <property type="evidence" value="ECO:0007669"/>
    <property type="project" value="TreeGrafter"/>
</dbReference>
<name>A0A1V9ZMS4_ACHHY</name>
<dbReference type="Gene3D" id="3.30.530.20">
    <property type="match status" value="1"/>
</dbReference>
<dbReference type="InterPro" id="IPR037239">
    <property type="entry name" value="OSBP_sf"/>
</dbReference>
<comment type="caution">
    <text evidence="9">The sequence shown here is derived from an EMBL/GenBank/DDBJ whole genome shotgun (WGS) entry which is preliminary data.</text>
</comment>
<evidence type="ECO:0000256" key="1">
    <source>
        <dbReference type="ARBA" id="ARBA00004240"/>
    </source>
</evidence>
<dbReference type="Proteomes" id="UP000243579">
    <property type="component" value="Unassembled WGS sequence"/>
</dbReference>
<dbReference type="SMART" id="SM00233">
    <property type="entry name" value="PH"/>
    <property type="match status" value="1"/>
</dbReference>
<dbReference type="PROSITE" id="PS50003">
    <property type="entry name" value="PH_DOMAIN"/>
    <property type="match status" value="1"/>
</dbReference>
<dbReference type="InterPro" id="IPR023393">
    <property type="entry name" value="START-like_dom_sf"/>
</dbReference>
<protein>
    <recommendedName>
        <fullName evidence="11">PH domain-containing protein</fullName>
    </recommendedName>
</protein>
<sequence>MEHEEGSGLERRPNYDASYMKEGYLQKKGQLLKGWKKRWFVCDGRSLSYYISSKDKKPNAVIPLESASVQDGGLSETWHSPRIYLTDGTSGTMYCLSAEEKGVASDWLSVLTKAVARIQEIKQKNGLERSKSVGGTLITPFDEEEGRQKPQPPPSPARRHAPPLSEPRARPMPPASASGPKVPTQPTNIRLENALSSASELLSCLLFNKPSSQHPLTFEFHGASDGVRVSTATHRLTGKRFVRGSATIKAVPSVVLRVLLDHHKRNEWDSHFPTSTHVATYGGSTDLIHLSGGAPRNLFAEPIVAYPSPAVPALGAAALGSLLGADGIVSAAAAAVLGGLAAAVDWRLLAVPRDLLLLRHVYEATTPHTKRNSRLSCQNVLDAVGMSAVPSAMVILEMSVTNELKPVPAGVVRGHVGTSGWLVEPLDAESTLLTYVTDLSLGGWVPPATTARVLLDRMQCLGAIAEYVRQAKIHGPNLGYADEDEDDESCAVADAAAHVTAVADERSSVFHPREYFKLMVQIPTGGVKLTDKEVAKKQNGVLMEVIRSMGTKLLEGKSAVSLSLPVRIFEPRSMLERLVDLYLYAPNYLGRAADSTEVLERFKLTMTFAIAGWHHGVGCMKPFNPILGETFQAEFADGAEVFGEHTSHHPPISFLQIVGPKYTIGAQSIMNGSMQGNCLVQVQQGPVRVSFTDGTVIEFALPGVRMGGFLWGDRVVDLVGTITFEDKKNGLRCDLKLDPDSKKGMFASSKLPTDRFRGTITRFGDEVCDVSGSWLEDLRFDDAVYWSLTKDSCAPVVWLPDDKVLPSDSRNRQDLKFLGQGDLEEAQEWKLQLEVLQRADRSKRKDGRRPNHWTMGSAH</sequence>
<keyword evidence="5" id="KW-0446">Lipid-binding</keyword>
<dbReference type="OrthoDB" id="14833at2759"/>
<dbReference type="AlphaFoldDB" id="A0A1V9ZMS4"/>
<dbReference type="Gene3D" id="2.30.29.30">
    <property type="entry name" value="Pleckstrin-homology domain (PH domain)/Phosphotyrosine-binding domain (PTB)"/>
    <property type="match status" value="1"/>
</dbReference>
<evidence type="ECO:0000256" key="5">
    <source>
        <dbReference type="ARBA" id="ARBA00023121"/>
    </source>
</evidence>
<dbReference type="PANTHER" id="PTHR10972">
    <property type="entry name" value="OXYSTEROL-BINDING PROTEIN-RELATED"/>
    <property type="match status" value="1"/>
</dbReference>
<feature type="domain" description="START" evidence="8">
    <location>
        <begin position="243"/>
        <end position="456"/>
    </location>
</feature>
<feature type="domain" description="PH" evidence="7">
    <location>
        <begin position="18"/>
        <end position="116"/>
    </location>
</feature>
<keyword evidence="3" id="KW-0256">Endoplasmic reticulum</keyword>
<dbReference type="SUPFAM" id="SSF50729">
    <property type="entry name" value="PH domain-like"/>
    <property type="match status" value="1"/>
</dbReference>
<keyword evidence="10" id="KW-1185">Reference proteome</keyword>
<dbReference type="SUPFAM" id="SSF55961">
    <property type="entry name" value="Bet v1-like"/>
    <property type="match status" value="2"/>
</dbReference>
<evidence type="ECO:0000256" key="6">
    <source>
        <dbReference type="SAM" id="MobiDB-lite"/>
    </source>
</evidence>
<evidence type="ECO:0000259" key="8">
    <source>
        <dbReference type="PROSITE" id="PS50848"/>
    </source>
</evidence>
<dbReference type="InterPro" id="IPR000648">
    <property type="entry name" value="Oxysterol-bd"/>
</dbReference>
<dbReference type="EMBL" id="JNBR01000072">
    <property type="protein sequence ID" value="OQR99288.1"/>
    <property type="molecule type" value="Genomic_DNA"/>
</dbReference>
<evidence type="ECO:0008006" key="11">
    <source>
        <dbReference type="Google" id="ProtNLM"/>
    </source>
</evidence>
<gene>
    <name evidence="9" type="ORF">ACHHYP_07092</name>
</gene>
<dbReference type="PANTHER" id="PTHR10972:SF148">
    <property type="entry name" value="OXYSTEROL-BINDING PROTEIN 9"/>
    <property type="match status" value="1"/>
</dbReference>
<dbReference type="Pfam" id="PF00169">
    <property type="entry name" value="PH"/>
    <property type="match status" value="1"/>
</dbReference>
<accession>A0A1V9ZMS4</accession>
<feature type="region of interest" description="Disordered" evidence="6">
    <location>
        <begin position="132"/>
        <end position="187"/>
    </location>
</feature>
<reference evidence="9 10" key="1">
    <citation type="journal article" date="2014" name="Genome Biol. Evol.">
        <title>The secreted proteins of Achlya hypogyna and Thraustotheca clavata identify the ancestral oomycete secretome and reveal gene acquisitions by horizontal gene transfer.</title>
        <authorList>
            <person name="Misner I."/>
            <person name="Blouin N."/>
            <person name="Leonard G."/>
            <person name="Richards T.A."/>
            <person name="Lane C.E."/>
        </authorList>
    </citation>
    <scope>NUCLEOTIDE SEQUENCE [LARGE SCALE GENOMIC DNA]</scope>
    <source>
        <strain evidence="9 10">ATCC 48635</strain>
    </source>
</reference>
<feature type="compositionally biased region" description="Basic residues" evidence="6">
    <location>
        <begin position="841"/>
        <end position="851"/>
    </location>
</feature>
<keyword evidence="4" id="KW-0445">Lipid transport</keyword>
<dbReference type="InterPro" id="IPR001849">
    <property type="entry name" value="PH_domain"/>
</dbReference>
<comment type="subcellular location">
    <subcellularLocation>
        <location evidence="1">Endoplasmic reticulum</location>
    </subcellularLocation>
</comment>
<dbReference type="Gene3D" id="2.40.160.120">
    <property type="match status" value="1"/>
</dbReference>
<dbReference type="PROSITE" id="PS50848">
    <property type="entry name" value="START"/>
    <property type="match status" value="1"/>
</dbReference>
<evidence type="ECO:0000256" key="2">
    <source>
        <dbReference type="ARBA" id="ARBA00022448"/>
    </source>
</evidence>
<dbReference type="STRING" id="1202772.A0A1V9ZMS4"/>
<organism evidence="9 10">
    <name type="scientific">Achlya hypogyna</name>
    <name type="common">Oomycete</name>
    <name type="synonym">Protoachlya hypogyna</name>
    <dbReference type="NCBI Taxonomy" id="1202772"/>
    <lineage>
        <taxon>Eukaryota</taxon>
        <taxon>Sar</taxon>
        <taxon>Stramenopiles</taxon>
        <taxon>Oomycota</taxon>
        <taxon>Saprolegniomycetes</taxon>
        <taxon>Saprolegniales</taxon>
        <taxon>Achlyaceae</taxon>
        <taxon>Achlya</taxon>
    </lineage>
</organism>
<dbReference type="GO" id="GO:0005783">
    <property type="term" value="C:endoplasmic reticulum"/>
    <property type="evidence" value="ECO:0007669"/>
    <property type="project" value="UniProtKB-SubCell"/>
</dbReference>
<dbReference type="Pfam" id="PF01852">
    <property type="entry name" value="START"/>
    <property type="match status" value="1"/>
</dbReference>
<evidence type="ECO:0000256" key="3">
    <source>
        <dbReference type="ARBA" id="ARBA00022824"/>
    </source>
</evidence>
<proteinExistence type="predicted"/>
<evidence type="ECO:0000313" key="9">
    <source>
        <dbReference type="EMBL" id="OQR99288.1"/>
    </source>
</evidence>
<evidence type="ECO:0000313" key="10">
    <source>
        <dbReference type="Proteomes" id="UP000243579"/>
    </source>
</evidence>
<dbReference type="InterPro" id="IPR011993">
    <property type="entry name" value="PH-like_dom_sf"/>
</dbReference>
<evidence type="ECO:0000259" key="7">
    <source>
        <dbReference type="PROSITE" id="PS50003"/>
    </source>
</evidence>
<dbReference type="GO" id="GO:0032934">
    <property type="term" value="F:sterol binding"/>
    <property type="evidence" value="ECO:0007669"/>
    <property type="project" value="TreeGrafter"/>
</dbReference>
<dbReference type="GO" id="GO:0006869">
    <property type="term" value="P:lipid transport"/>
    <property type="evidence" value="ECO:0007669"/>
    <property type="project" value="UniProtKB-KW"/>
</dbReference>
<evidence type="ECO:0000256" key="4">
    <source>
        <dbReference type="ARBA" id="ARBA00023055"/>
    </source>
</evidence>
<feature type="region of interest" description="Disordered" evidence="6">
    <location>
        <begin position="840"/>
        <end position="859"/>
    </location>
</feature>
<keyword evidence="2" id="KW-0813">Transport</keyword>
<dbReference type="SUPFAM" id="SSF144000">
    <property type="entry name" value="Oxysterol-binding protein-like"/>
    <property type="match status" value="1"/>
</dbReference>
<dbReference type="GO" id="GO:0005829">
    <property type="term" value="C:cytosol"/>
    <property type="evidence" value="ECO:0007669"/>
    <property type="project" value="TreeGrafter"/>
</dbReference>
<dbReference type="Pfam" id="PF01237">
    <property type="entry name" value="Oxysterol_BP"/>
    <property type="match status" value="2"/>
</dbReference>
<dbReference type="InterPro" id="IPR002913">
    <property type="entry name" value="START_lipid-bd_dom"/>
</dbReference>